<dbReference type="CDD" id="cd00105">
    <property type="entry name" value="KH-I"/>
    <property type="match status" value="1"/>
</dbReference>
<evidence type="ECO:0000256" key="3">
    <source>
        <dbReference type="SAM" id="MobiDB-lite"/>
    </source>
</evidence>
<feature type="domain" description="K Homology" evidence="4">
    <location>
        <begin position="45"/>
        <end position="148"/>
    </location>
</feature>
<reference evidence="5" key="2">
    <citation type="submission" date="2021-03" db="UniProtKB">
        <authorList>
            <consortium name="EnsemblPlants"/>
        </authorList>
    </citation>
    <scope>IDENTIFICATION</scope>
</reference>
<evidence type="ECO:0000256" key="2">
    <source>
        <dbReference type="PROSITE-ProRule" id="PRU00117"/>
    </source>
</evidence>
<name>A0A803LIC7_CHEQI</name>
<dbReference type="AlphaFoldDB" id="A0A803LIC7"/>
<dbReference type="SUPFAM" id="SSF54791">
    <property type="entry name" value="Eukaryotic type KH-domain (KH-domain type I)"/>
    <property type="match status" value="2"/>
</dbReference>
<evidence type="ECO:0000313" key="5">
    <source>
        <dbReference type="EnsemblPlants" id="AUR62013724-RA:cds"/>
    </source>
</evidence>
<proteinExistence type="predicted"/>
<dbReference type="Gramene" id="AUR62013724-RA">
    <property type="protein sequence ID" value="AUR62013724-RA:cds"/>
    <property type="gene ID" value="AUR62013724"/>
</dbReference>
<dbReference type="Gene3D" id="3.30.1370.10">
    <property type="entry name" value="K Homology domain, type 1"/>
    <property type="match status" value="3"/>
</dbReference>
<dbReference type="PANTHER" id="PTHR10288">
    <property type="entry name" value="KH DOMAIN CONTAINING RNA BINDING PROTEIN"/>
    <property type="match status" value="1"/>
</dbReference>
<evidence type="ECO:0000259" key="4">
    <source>
        <dbReference type="SMART" id="SM00322"/>
    </source>
</evidence>
<reference evidence="5" key="1">
    <citation type="journal article" date="2017" name="Nature">
        <title>The genome of Chenopodium quinoa.</title>
        <authorList>
            <person name="Jarvis D.E."/>
            <person name="Ho Y.S."/>
            <person name="Lightfoot D.J."/>
            <person name="Schmoeckel S.M."/>
            <person name="Li B."/>
            <person name="Borm T.J.A."/>
            <person name="Ohyanagi H."/>
            <person name="Mineta K."/>
            <person name="Michell C.T."/>
            <person name="Saber N."/>
            <person name="Kharbatia N.M."/>
            <person name="Rupper R.R."/>
            <person name="Sharp A.R."/>
            <person name="Dally N."/>
            <person name="Boughton B.A."/>
            <person name="Woo Y.H."/>
            <person name="Gao G."/>
            <person name="Schijlen E.G.W.M."/>
            <person name="Guo X."/>
            <person name="Momin A.A."/>
            <person name="Negrao S."/>
            <person name="Al-Babili S."/>
            <person name="Gehring C."/>
            <person name="Roessner U."/>
            <person name="Jung C."/>
            <person name="Murphy K."/>
            <person name="Arold S.T."/>
            <person name="Gojobori T."/>
            <person name="van der Linden C.G."/>
            <person name="van Loo E.N."/>
            <person name="Jellen E.N."/>
            <person name="Maughan P.J."/>
            <person name="Tester M."/>
        </authorList>
    </citation>
    <scope>NUCLEOTIDE SEQUENCE [LARGE SCALE GENOMIC DNA]</scope>
    <source>
        <strain evidence="5">cv. PI 614886</strain>
    </source>
</reference>
<keyword evidence="2" id="KW-0694">RNA-binding</keyword>
<evidence type="ECO:0000313" key="6">
    <source>
        <dbReference type="Proteomes" id="UP000596660"/>
    </source>
</evidence>
<dbReference type="SMART" id="SM00322">
    <property type="entry name" value="KH"/>
    <property type="match status" value="2"/>
</dbReference>
<dbReference type="GO" id="GO:0003723">
    <property type="term" value="F:RNA binding"/>
    <property type="evidence" value="ECO:0007669"/>
    <property type="project" value="UniProtKB-UniRule"/>
</dbReference>
<feature type="domain" description="K Homology" evidence="4">
    <location>
        <begin position="180"/>
        <end position="250"/>
    </location>
</feature>
<dbReference type="PROSITE" id="PS50084">
    <property type="entry name" value="KH_TYPE_1"/>
    <property type="match status" value="2"/>
</dbReference>
<dbReference type="OMA" id="MFFIDIG"/>
<dbReference type="InterPro" id="IPR004088">
    <property type="entry name" value="KH_dom_type_1"/>
</dbReference>
<dbReference type="EnsemblPlants" id="AUR62013724-RA">
    <property type="protein sequence ID" value="AUR62013724-RA:cds"/>
    <property type="gene ID" value="AUR62013724"/>
</dbReference>
<feature type="compositionally biased region" description="Basic and acidic residues" evidence="3">
    <location>
        <begin position="16"/>
        <end position="29"/>
    </location>
</feature>
<keyword evidence="1" id="KW-0677">Repeat</keyword>
<sequence>MPLPPIQYPSYPQPHYSDRPSSKRPREPVSDSAEVPSTKRQALGNDILFRVIVPSGQIGKVIGKGGHRVQKIRDDTKATIKIADPIAVRVSGQNIEKLRNSSGAIIAVLAPNQLPLCTSAHESDRLVQISGEVSAVMKAVEEIGVELRQNPPKQVISISPTYNLSIARAAQNYMDPNAAEYVTLDMVISETMVGGLIGRAGSNISRIRTESGAMIKVFGGKGEQKHRQLQLIGSAQQVALAKQRVDEYIYSQLTQQAGAEQSV</sequence>
<dbReference type="InterPro" id="IPR004087">
    <property type="entry name" value="KH_dom"/>
</dbReference>
<dbReference type="InterPro" id="IPR036612">
    <property type="entry name" value="KH_dom_type_1_sf"/>
</dbReference>
<accession>A0A803LIC7</accession>
<evidence type="ECO:0000256" key="1">
    <source>
        <dbReference type="ARBA" id="ARBA00022737"/>
    </source>
</evidence>
<feature type="region of interest" description="Disordered" evidence="3">
    <location>
        <begin position="1"/>
        <end position="37"/>
    </location>
</feature>
<keyword evidence="6" id="KW-1185">Reference proteome</keyword>
<dbReference type="Pfam" id="PF00013">
    <property type="entry name" value="KH_1"/>
    <property type="match status" value="3"/>
</dbReference>
<protein>
    <recommendedName>
        <fullName evidence="4">K Homology domain-containing protein</fullName>
    </recommendedName>
</protein>
<dbReference type="Proteomes" id="UP000596660">
    <property type="component" value="Unplaced"/>
</dbReference>
<organism evidence="5 6">
    <name type="scientific">Chenopodium quinoa</name>
    <name type="common">Quinoa</name>
    <dbReference type="NCBI Taxonomy" id="63459"/>
    <lineage>
        <taxon>Eukaryota</taxon>
        <taxon>Viridiplantae</taxon>
        <taxon>Streptophyta</taxon>
        <taxon>Embryophyta</taxon>
        <taxon>Tracheophyta</taxon>
        <taxon>Spermatophyta</taxon>
        <taxon>Magnoliopsida</taxon>
        <taxon>eudicotyledons</taxon>
        <taxon>Gunneridae</taxon>
        <taxon>Pentapetalae</taxon>
        <taxon>Caryophyllales</taxon>
        <taxon>Chenopodiaceae</taxon>
        <taxon>Chenopodioideae</taxon>
        <taxon>Atripliceae</taxon>
        <taxon>Chenopodium</taxon>
    </lineage>
</organism>